<dbReference type="WBParaSite" id="HPLM_0001757001-mRNA-1">
    <property type="protein sequence ID" value="HPLM_0001757001-mRNA-1"/>
    <property type="gene ID" value="HPLM_0001757001"/>
</dbReference>
<evidence type="ECO:0000313" key="3">
    <source>
        <dbReference type="EMBL" id="VDO65731.1"/>
    </source>
</evidence>
<dbReference type="AlphaFoldDB" id="A0A0N4X018"/>
<evidence type="ECO:0000313" key="4">
    <source>
        <dbReference type="Proteomes" id="UP000268014"/>
    </source>
</evidence>
<feature type="compositionally biased region" description="Polar residues" evidence="1">
    <location>
        <begin position="130"/>
        <end position="141"/>
    </location>
</feature>
<gene>
    <name evidence="3" type="ORF">HPLM_LOCUS17562</name>
</gene>
<evidence type="ECO:0000256" key="1">
    <source>
        <dbReference type="SAM" id="MobiDB-lite"/>
    </source>
</evidence>
<dbReference type="EMBL" id="UZAF01020029">
    <property type="protein sequence ID" value="VDO65731.1"/>
    <property type="molecule type" value="Genomic_DNA"/>
</dbReference>
<accession>A0A0N4X018</accession>
<reference evidence="5" key="1">
    <citation type="submission" date="2017-02" db="UniProtKB">
        <authorList>
            <consortium name="WormBaseParasite"/>
        </authorList>
    </citation>
    <scope>IDENTIFICATION</scope>
</reference>
<proteinExistence type="predicted"/>
<feature type="transmembrane region" description="Helical" evidence="2">
    <location>
        <begin position="14"/>
        <end position="34"/>
    </location>
</feature>
<keyword evidence="4" id="KW-1185">Reference proteome</keyword>
<keyword evidence="2" id="KW-1133">Transmembrane helix</keyword>
<feature type="compositionally biased region" description="Basic and acidic residues" evidence="1">
    <location>
        <begin position="71"/>
        <end position="88"/>
    </location>
</feature>
<feature type="compositionally biased region" description="Basic and acidic residues" evidence="1">
    <location>
        <begin position="97"/>
        <end position="119"/>
    </location>
</feature>
<feature type="region of interest" description="Disordered" evidence="1">
    <location>
        <begin position="71"/>
        <end position="174"/>
    </location>
</feature>
<feature type="compositionally biased region" description="Basic and acidic residues" evidence="1">
    <location>
        <begin position="144"/>
        <end position="174"/>
    </location>
</feature>
<keyword evidence="2" id="KW-0812">Transmembrane</keyword>
<evidence type="ECO:0000313" key="5">
    <source>
        <dbReference type="WBParaSite" id="HPLM_0001757001-mRNA-1"/>
    </source>
</evidence>
<name>A0A0N4X018_HAEPC</name>
<protein>
    <submittedName>
        <fullName evidence="5">Neur_chan_memb domain-containing protein</fullName>
    </submittedName>
</protein>
<dbReference type="Proteomes" id="UP000268014">
    <property type="component" value="Unassembled WGS sequence"/>
</dbReference>
<sequence>MLQVGSFKGVWDEAILIAVLASNLFSFVVTVTLLKETKNIQLESIGQKGYFFHLWSMSKFGVTSKEIPRFSDEKVSKDKSKRPSEDTSKASAVSRKGPPESREEGVRDVPGEESKELSDATRLLSEEGQMFNQLTPVQPTLSKLFEKKSKEPDTSKRASASDRESLREKRGQEK</sequence>
<evidence type="ECO:0000256" key="2">
    <source>
        <dbReference type="SAM" id="Phobius"/>
    </source>
</evidence>
<organism evidence="5">
    <name type="scientific">Haemonchus placei</name>
    <name type="common">Barber's pole worm</name>
    <dbReference type="NCBI Taxonomy" id="6290"/>
    <lineage>
        <taxon>Eukaryota</taxon>
        <taxon>Metazoa</taxon>
        <taxon>Ecdysozoa</taxon>
        <taxon>Nematoda</taxon>
        <taxon>Chromadorea</taxon>
        <taxon>Rhabditida</taxon>
        <taxon>Rhabditina</taxon>
        <taxon>Rhabditomorpha</taxon>
        <taxon>Strongyloidea</taxon>
        <taxon>Trichostrongylidae</taxon>
        <taxon>Haemonchus</taxon>
    </lineage>
</organism>
<reference evidence="3 4" key="2">
    <citation type="submission" date="2018-11" db="EMBL/GenBank/DDBJ databases">
        <authorList>
            <consortium name="Pathogen Informatics"/>
        </authorList>
    </citation>
    <scope>NUCLEOTIDE SEQUENCE [LARGE SCALE GENOMIC DNA]</scope>
    <source>
        <strain evidence="3 4">MHpl1</strain>
    </source>
</reference>
<keyword evidence="2" id="KW-0472">Membrane</keyword>